<evidence type="ECO:0000313" key="8">
    <source>
        <dbReference type="EMBL" id="OUN98749.1"/>
    </source>
</evidence>
<organism evidence="8 9">
    <name type="scientific">Bacteroides clarus</name>
    <dbReference type="NCBI Taxonomy" id="626929"/>
    <lineage>
        <taxon>Bacteria</taxon>
        <taxon>Pseudomonadati</taxon>
        <taxon>Bacteroidota</taxon>
        <taxon>Bacteroidia</taxon>
        <taxon>Bacteroidales</taxon>
        <taxon>Bacteroidaceae</taxon>
        <taxon>Bacteroides</taxon>
    </lineage>
</organism>
<dbReference type="GO" id="GO:0008855">
    <property type="term" value="F:exodeoxyribonuclease VII activity"/>
    <property type="evidence" value="ECO:0007669"/>
    <property type="project" value="UniProtKB-UniRule"/>
</dbReference>
<dbReference type="NCBIfam" id="TIGR00237">
    <property type="entry name" value="xseA"/>
    <property type="match status" value="1"/>
</dbReference>
<keyword evidence="3 5" id="KW-0378">Hydrolase</keyword>
<feature type="domain" description="Exonuclease VII large subunit C-terminal" evidence="6">
    <location>
        <begin position="139"/>
        <end position="360"/>
    </location>
</feature>
<dbReference type="GO" id="GO:0003676">
    <property type="term" value="F:nucleic acid binding"/>
    <property type="evidence" value="ECO:0007669"/>
    <property type="project" value="InterPro"/>
</dbReference>
<dbReference type="EMBL" id="NFII01000023">
    <property type="protein sequence ID" value="OUN98749.1"/>
    <property type="molecule type" value="Genomic_DNA"/>
</dbReference>
<dbReference type="AlphaFoldDB" id="A0A1Y3YTT3"/>
<dbReference type="InterPro" id="IPR020579">
    <property type="entry name" value="Exonuc_VII_lsu_C"/>
</dbReference>
<evidence type="ECO:0000256" key="3">
    <source>
        <dbReference type="ARBA" id="ARBA00022801"/>
    </source>
</evidence>
<reference evidence="9" key="1">
    <citation type="submission" date="2017-04" db="EMBL/GenBank/DDBJ databases">
        <title>Function of individual gut microbiota members based on whole genome sequencing of pure cultures obtained from chicken caecum.</title>
        <authorList>
            <person name="Medvecky M."/>
            <person name="Cejkova D."/>
            <person name="Polansky O."/>
            <person name="Karasova D."/>
            <person name="Kubasova T."/>
            <person name="Cizek A."/>
            <person name="Rychlik I."/>
        </authorList>
    </citation>
    <scope>NUCLEOTIDE SEQUENCE [LARGE SCALE GENOMIC DNA]</scope>
    <source>
        <strain evidence="9">An43</strain>
    </source>
</reference>
<dbReference type="RefSeq" id="WP_087426941.1">
    <property type="nucleotide sequence ID" value="NZ_DAWDRE010000012.1"/>
</dbReference>
<dbReference type="CDD" id="cd04489">
    <property type="entry name" value="ExoVII_LU_OBF"/>
    <property type="match status" value="1"/>
</dbReference>
<dbReference type="Proteomes" id="UP000195386">
    <property type="component" value="Unassembled WGS sequence"/>
</dbReference>
<evidence type="ECO:0000259" key="6">
    <source>
        <dbReference type="Pfam" id="PF02601"/>
    </source>
</evidence>
<comment type="subcellular location">
    <subcellularLocation>
        <location evidence="5">Cytoplasm</location>
    </subcellularLocation>
</comment>
<dbReference type="GO" id="GO:0005737">
    <property type="term" value="C:cytoplasm"/>
    <property type="evidence" value="ECO:0007669"/>
    <property type="project" value="UniProtKB-SubCell"/>
</dbReference>
<comment type="caution">
    <text evidence="8">The sequence shown here is derived from an EMBL/GenBank/DDBJ whole genome shotgun (WGS) entry which is preliminary data.</text>
</comment>
<feature type="domain" description="OB-fold nucleic acid binding" evidence="7">
    <location>
        <begin position="5"/>
        <end position="112"/>
    </location>
</feature>
<evidence type="ECO:0000256" key="2">
    <source>
        <dbReference type="ARBA" id="ARBA00022722"/>
    </source>
</evidence>
<name>A0A1Y3YTT3_9BACE</name>
<accession>A0A1Y3YTT3</accession>
<comment type="similarity">
    <text evidence="5">Belongs to the XseA family.</text>
</comment>
<keyword evidence="4 5" id="KW-0269">Exonuclease</keyword>
<evidence type="ECO:0000256" key="5">
    <source>
        <dbReference type="RuleBase" id="RU004355"/>
    </source>
</evidence>
<dbReference type="Pfam" id="PF02601">
    <property type="entry name" value="Exonuc_VII_L"/>
    <property type="match status" value="1"/>
</dbReference>
<sequence length="416" mass="46297">MDALSLYDLNALVRRSLEQCLPDTYWIQAELSDVRTNSTGHCYLEFVQKDARSNSLIAKARGTIWSNVFRLLKPYFEEATGQAFVSGIKVLVQVTVSFHELYGYSLTVQDIDPTYTLGDMARRRKEILKQLEEEGVLTLNKELKIPRLPQRIAVISSPTAAGYGDFCHQLQNNPGGFYFHTELFPALMQGERVEESVLAALDKINSRLGNFDVVVIIRGGGATSDLSGFDTYLLAAACAQFPLPVITGIGHERDDTVIDSVAHTRVKTPTAAAEFLIDCMNDAADELDLLAARLYDGARNLLMQEHQRLVSCKNRIPSAAYSCISDAKLTLLTVRKDIVQAVTSSLFRQHHRLELLQQRLMDASPEKQLARGYSITLKNGKAVKNTSLLNEGDEIITRLYHGEVISVVTNKSSKNK</sequence>
<evidence type="ECO:0000259" key="7">
    <source>
        <dbReference type="Pfam" id="PF13742"/>
    </source>
</evidence>
<evidence type="ECO:0000256" key="1">
    <source>
        <dbReference type="ARBA" id="ARBA00022490"/>
    </source>
</evidence>
<protein>
    <recommendedName>
        <fullName evidence="5">Exodeoxyribonuclease 7 large subunit</fullName>
        <ecNumber evidence="5">3.1.11.6</ecNumber>
    </recommendedName>
</protein>
<keyword evidence="1" id="KW-0963">Cytoplasm</keyword>
<dbReference type="GO" id="GO:0009318">
    <property type="term" value="C:exodeoxyribonuclease VII complex"/>
    <property type="evidence" value="ECO:0007669"/>
    <property type="project" value="UniProtKB-UniRule"/>
</dbReference>
<keyword evidence="2 5" id="KW-0540">Nuclease</keyword>
<proteinExistence type="inferred from homology"/>
<dbReference type="GO" id="GO:0006308">
    <property type="term" value="P:DNA catabolic process"/>
    <property type="evidence" value="ECO:0007669"/>
    <property type="project" value="UniProtKB-UniRule"/>
</dbReference>
<gene>
    <name evidence="8" type="ORF">B5F97_16585</name>
</gene>
<dbReference type="InterPro" id="IPR003753">
    <property type="entry name" value="Exonuc_VII_L"/>
</dbReference>
<comment type="catalytic activity">
    <reaction evidence="5">
        <text>Exonucleolytic cleavage in either 5'- to 3'- or 3'- to 5'-direction to yield nucleoside 5'-phosphates.</text>
        <dbReference type="EC" id="3.1.11.6"/>
    </reaction>
</comment>
<evidence type="ECO:0000256" key="4">
    <source>
        <dbReference type="ARBA" id="ARBA00022839"/>
    </source>
</evidence>
<dbReference type="PANTHER" id="PTHR30008:SF0">
    <property type="entry name" value="EXODEOXYRIBONUCLEASE 7 LARGE SUBUNIT"/>
    <property type="match status" value="1"/>
</dbReference>
<dbReference type="Pfam" id="PF13742">
    <property type="entry name" value="tRNA_anti_2"/>
    <property type="match status" value="1"/>
</dbReference>
<evidence type="ECO:0000313" key="9">
    <source>
        <dbReference type="Proteomes" id="UP000195386"/>
    </source>
</evidence>
<dbReference type="PANTHER" id="PTHR30008">
    <property type="entry name" value="EXODEOXYRIBONUCLEASE 7 LARGE SUBUNIT"/>
    <property type="match status" value="1"/>
</dbReference>
<dbReference type="InterPro" id="IPR025824">
    <property type="entry name" value="OB-fold_nuc-bd_dom"/>
</dbReference>
<dbReference type="EC" id="3.1.11.6" evidence="5"/>